<sequence>MVITSGAEPLLPNLETLEISAKVAALKDVSLLEFIINRMDPSPLSSYKLLKHVKVAFYRKSKMSIEEVVLKHAREAGIPSNIKLELDYSLPSKSPQLAIAETILMTRKNFQFTAWSSDRADEESTSLALANN</sequence>
<proteinExistence type="predicted"/>
<organism evidence="1">
    <name type="scientific">Psilocybe cubensis</name>
    <name type="common">Psychedelic mushroom</name>
    <name type="synonym">Stropharia cubensis</name>
    <dbReference type="NCBI Taxonomy" id="181762"/>
    <lineage>
        <taxon>Eukaryota</taxon>
        <taxon>Fungi</taxon>
        <taxon>Dikarya</taxon>
        <taxon>Basidiomycota</taxon>
        <taxon>Agaricomycotina</taxon>
        <taxon>Agaricomycetes</taxon>
        <taxon>Agaricomycetidae</taxon>
        <taxon>Agaricales</taxon>
        <taxon>Agaricineae</taxon>
        <taxon>Strophariaceae</taxon>
        <taxon>Psilocybe</taxon>
    </lineage>
</organism>
<protein>
    <submittedName>
        <fullName evidence="1">Uncharacterized protein</fullName>
    </submittedName>
</protein>
<dbReference type="EMBL" id="JAFIQS010000002">
    <property type="protein sequence ID" value="KAG5172186.1"/>
    <property type="molecule type" value="Genomic_DNA"/>
</dbReference>
<evidence type="ECO:0000313" key="1">
    <source>
        <dbReference type="EMBL" id="KAG5172186.1"/>
    </source>
</evidence>
<dbReference type="AlphaFoldDB" id="A0A8H7Y6E3"/>
<reference evidence="1" key="1">
    <citation type="submission" date="2021-02" db="EMBL/GenBank/DDBJ databases">
        <title>Psilocybe cubensis genome.</title>
        <authorList>
            <person name="Mckernan K.J."/>
            <person name="Crawford S."/>
            <person name="Trippe A."/>
            <person name="Kane L.T."/>
            <person name="Mclaughlin S."/>
        </authorList>
    </citation>
    <scope>NUCLEOTIDE SEQUENCE [LARGE SCALE GENOMIC DNA]</scope>
    <source>
        <strain evidence="1">MGC-MH-2018</strain>
    </source>
</reference>
<gene>
    <name evidence="1" type="ORF">JR316_001683</name>
</gene>
<name>A0A8H7Y6E3_PSICU</name>
<accession>A0A8H7Y6E3</accession>
<comment type="caution">
    <text evidence="1">The sequence shown here is derived from an EMBL/GenBank/DDBJ whole genome shotgun (WGS) entry which is preliminary data.</text>
</comment>